<evidence type="ECO:0000313" key="2">
    <source>
        <dbReference type="EMBL" id="TGN19962.1"/>
    </source>
</evidence>
<dbReference type="EMBL" id="RQHW01000018">
    <property type="protein sequence ID" value="TGN19962.1"/>
    <property type="molecule type" value="Genomic_DNA"/>
</dbReference>
<comment type="caution">
    <text evidence="2">The sequence shown here is derived from an EMBL/GenBank/DDBJ whole genome shotgun (WGS) entry which is preliminary data.</text>
</comment>
<evidence type="ECO:0000313" key="3">
    <source>
        <dbReference type="Proteomes" id="UP000298058"/>
    </source>
</evidence>
<dbReference type="GO" id="GO:0000160">
    <property type="term" value="P:phosphorelay signal transduction system"/>
    <property type="evidence" value="ECO:0007669"/>
    <property type="project" value="InterPro"/>
</dbReference>
<feature type="domain" description="Response regulatory" evidence="1">
    <location>
        <begin position="31"/>
        <end position="149"/>
    </location>
</feature>
<accession>A0A4R9M1L9</accession>
<dbReference type="AlphaFoldDB" id="A0A4R9M1L9"/>
<dbReference type="InterPro" id="IPR011006">
    <property type="entry name" value="CheY-like_superfamily"/>
</dbReference>
<name>A0A4R9M1L9_9LEPT</name>
<dbReference type="RefSeq" id="WP_135759680.1">
    <property type="nucleotide sequence ID" value="NZ_RQHW01000018.1"/>
</dbReference>
<proteinExistence type="predicted"/>
<organism evidence="2 3">
    <name type="scientific">Leptospira idonii</name>
    <dbReference type="NCBI Taxonomy" id="1193500"/>
    <lineage>
        <taxon>Bacteria</taxon>
        <taxon>Pseudomonadati</taxon>
        <taxon>Spirochaetota</taxon>
        <taxon>Spirochaetia</taxon>
        <taxon>Leptospirales</taxon>
        <taxon>Leptospiraceae</taxon>
        <taxon>Leptospira</taxon>
    </lineage>
</organism>
<gene>
    <name evidence="2" type="ORF">EHS15_06185</name>
</gene>
<protein>
    <submittedName>
        <fullName evidence="2">Response regulator</fullName>
    </submittedName>
</protein>
<dbReference type="Proteomes" id="UP000298058">
    <property type="component" value="Unassembled WGS sequence"/>
</dbReference>
<sequence length="158" mass="18104">MELMDNVDRLREDSLYRNLGQNGNRERAVKIVMVDDMKPISSFMKQELMHVVRSSKGVKFNIMDFRGPEVALQYLASYKPDLLISDIKTPFLSGNKLLEGAKRLHPDLPMIVVGEFPTRKNILSTYSGDQNSIMLTKPWDEPDRLLQAIHQLLGLNFV</sequence>
<dbReference type="SUPFAM" id="SSF52172">
    <property type="entry name" value="CheY-like"/>
    <property type="match status" value="1"/>
</dbReference>
<keyword evidence="3" id="KW-1185">Reference proteome</keyword>
<dbReference type="Pfam" id="PF00072">
    <property type="entry name" value="Response_reg"/>
    <property type="match status" value="1"/>
</dbReference>
<dbReference type="InterPro" id="IPR001789">
    <property type="entry name" value="Sig_transdc_resp-reg_receiver"/>
</dbReference>
<evidence type="ECO:0000259" key="1">
    <source>
        <dbReference type="Pfam" id="PF00072"/>
    </source>
</evidence>
<reference evidence="2" key="1">
    <citation type="journal article" date="2019" name="PLoS Negl. Trop. Dis.">
        <title>Revisiting the worldwide diversity of Leptospira species in the environment.</title>
        <authorList>
            <person name="Vincent A.T."/>
            <person name="Schiettekatte O."/>
            <person name="Bourhy P."/>
            <person name="Veyrier F.J."/>
            <person name="Picardeau M."/>
        </authorList>
    </citation>
    <scope>NUCLEOTIDE SEQUENCE [LARGE SCALE GENOMIC DNA]</scope>
    <source>
        <strain evidence="2">201300427</strain>
    </source>
</reference>
<dbReference type="OrthoDB" id="327083at2"/>
<dbReference type="Gene3D" id="3.40.50.2300">
    <property type="match status" value="1"/>
</dbReference>